<protein>
    <recommendedName>
        <fullName evidence="6">RlpA-like protein double-psi beta-barrel domain-containing protein</fullName>
    </recommendedName>
</protein>
<dbReference type="EMBL" id="NHYD01003321">
    <property type="protein sequence ID" value="PPQ80553.1"/>
    <property type="molecule type" value="Genomic_DNA"/>
</dbReference>
<evidence type="ECO:0000256" key="1">
    <source>
        <dbReference type="ARBA" id="ARBA00022729"/>
    </source>
</evidence>
<evidence type="ECO:0000256" key="2">
    <source>
        <dbReference type="SAM" id="MobiDB-lite"/>
    </source>
</evidence>
<accession>A0A409WPY3</accession>
<dbReference type="OrthoDB" id="623670at2759"/>
<evidence type="ECO:0000256" key="3">
    <source>
        <dbReference type="SAM" id="SignalP"/>
    </source>
</evidence>
<name>A0A409WPY3_PSICY</name>
<feature type="region of interest" description="Disordered" evidence="2">
    <location>
        <begin position="168"/>
        <end position="211"/>
    </location>
</feature>
<dbReference type="InParanoid" id="A0A409WPY3"/>
<dbReference type="InterPro" id="IPR036908">
    <property type="entry name" value="RlpA-like_sf"/>
</dbReference>
<keyword evidence="1 3" id="KW-0732">Signal</keyword>
<feature type="chain" id="PRO_5019481618" description="RlpA-like protein double-psi beta-barrel domain-containing protein" evidence="3">
    <location>
        <begin position="22"/>
        <end position="269"/>
    </location>
</feature>
<evidence type="ECO:0008006" key="6">
    <source>
        <dbReference type="Google" id="ProtNLM"/>
    </source>
</evidence>
<dbReference type="Gene3D" id="2.40.40.10">
    <property type="entry name" value="RlpA-like domain"/>
    <property type="match status" value="1"/>
</dbReference>
<reference evidence="4 5" key="1">
    <citation type="journal article" date="2018" name="Evol. Lett.">
        <title>Horizontal gene cluster transfer increased hallucinogenic mushroom diversity.</title>
        <authorList>
            <person name="Reynolds H.T."/>
            <person name="Vijayakumar V."/>
            <person name="Gluck-Thaler E."/>
            <person name="Korotkin H.B."/>
            <person name="Matheny P.B."/>
            <person name="Slot J.C."/>
        </authorList>
    </citation>
    <scope>NUCLEOTIDE SEQUENCE [LARGE SCALE GENOMIC DNA]</scope>
    <source>
        <strain evidence="4 5">2631</strain>
    </source>
</reference>
<gene>
    <name evidence="4" type="ORF">CVT25_001587</name>
</gene>
<sequence>MLELKAALILNLVLLGSYVGAFSIHHRENVSAHKHHSARAVSAAVVEQNITSRNLERRFDGARFTFYDAGLGACGKTNSNSDFVSFVHGLLEDDFGAHFCIKQQYAGGSHCFETITISVGSKTHSAQIVDECEGCPFAGLDFSRGLFDFFASESAGVLTGSWNFGGSAAPPPAKTTAHHDPPAPKSTHVSSTATHETSSKHSSATSSTVSSSSSSLGSASLSGSAATASATATGTVSSSEIGNLQQLNLIYIQLASLIVVGGANGGGTS</sequence>
<feature type="signal peptide" evidence="3">
    <location>
        <begin position="1"/>
        <end position="21"/>
    </location>
</feature>
<dbReference type="CDD" id="cd22191">
    <property type="entry name" value="DPBB_RlpA_EXP_N-like"/>
    <property type="match status" value="1"/>
</dbReference>
<evidence type="ECO:0000313" key="4">
    <source>
        <dbReference type="EMBL" id="PPQ80553.1"/>
    </source>
</evidence>
<comment type="caution">
    <text evidence="4">The sequence shown here is derived from an EMBL/GenBank/DDBJ whole genome shotgun (WGS) entry which is preliminary data.</text>
</comment>
<keyword evidence="5" id="KW-1185">Reference proteome</keyword>
<dbReference type="STRING" id="93625.A0A409WPY3"/>
<feature type="compositionally biased region" description="Low complexity" evidence="2">
    <location>
        <begin position="190"/>
        <end position="211"/>
    </location>
</feature>
<dbReference type="InterPro" id="IPR051477">
    <property type="entry name" value="Expansin_CellWall"/>
</dbReference>
<dbReference type="PANTHER" id="PTHR31836:SF28">
    <property type="entry name" value="SRCR DOMAIN-CONTAINING PROTEIN-RELATED"/>
    <property type="match status" value="1"/>
</dbReference>
<dbReference type="Proteomes" id="UP000283269">
    <property type="component" value="Unassembled WGS sequence"/>
</dbReference>
<proteinExistence type="predicted"/>
<dbReference type="PANTHER" id="PTHR31836">
    <property type="match status" value="1"/>
</dbReference>
<dbReference type="AlphaFoldDB" id="A0A409WPY3"/>
<organism evidence="4 5">
    <name type="scientific">Psilocybe cyanescens</name>
    <dbReference type="NCBI Taxonomy" id="93625"/>
    <lineage>
        <taxon>Eukaryota</taxon>
        <taxon>Fungi</taxon>
        <taxon>Dikarya</taxon>
        <taxon>Basidiomycota</taxon>
        <taxon>Agaricomycotina</taxon>
        <taxon>Agaricomycetes</taxon>
        <taxon>Agaricomycetidae</taxon>
        <taxon>Agaricales</taxon>
        <taxon>Agaricineae</taxon>
        <taxon>Strophariaceae</taxon>
        <taxon>Psilocybe</taxon>
    </lineage>
</organism>
<evidence type="ECO:0000313" key="5">
    <source>
        <dbReference type="Proteomes" id="UP000283269"/>
    </source>
</evidence>
<dbReference type="SUPFAM" id="SSF50685">
    <property type="entry name" value="Barwin-like endoglucanases"/>
    <property type="match status" value="1"/>
</dbReference>